<feature type="domain" description="PI-PLC Y-box" evidence="11">
    <location>
        <begin position="99"/>
        <end position="152"/>
    </location>
</feature>
<evidence type="ECO:0000256" key="9">
    <source>
        <dbReference type="HAMAP-Rule" id="MF_00911"/>
    </source>
</evidence>
<evidence type="ECO:0000256" key="7">
    <source>
        <dbReference type="ARBA" id="ARBA00023136"/>
    </source>
</evidence>
<dbReference type="PROSITE" id="PS50008">
    <property type="entry name" value="PIPLC_Y_DOMAIN"/>
    <property type="match status" value="1"/>
</dbReference>
<dbReference type="Gene3D" id="3.40.50.11690">
    <property type="entry name" value="Cell division protein FtsQ/DivIB"/>
    <property type="match status" value="1"/>
</dbReference>
<proteinExistence type="inferred from homology"/>
<dbReference type="EMBL" id="SNYK01000003">
    <property type="protein sequence ID" value="TDQ38913.1"/>
    <property type="molecule type" value="Genomic_DNA"/>
</dbReference>
<dbReference type="Pfam" id="PF08478">
    <property type="entry name" value="POTRA_1"/>
    <property type="match status" value="1"/>
</dbReference>
<dbReference type="HAMAP" id="MF_00911">
    <property type="entry name" value="FtsQ_subfam"/>
    <property type="match status" value="1"/>
</dbReference>
<dbReference type="Pfam" id="PF03799">
    <property type="entry name" value="FtsQ_DivIB_C"/>
    <property type="match status" value="1"/>
</dbReference>
<evidence type="ECO:0000313" key="13">
    <source>
        <dbReference type="EMBL" id="TDQ38913.1"/>
    </source>
</evidence>
<evidence type="ECO:0000256" key="5">
    <source>
        <dbReference type="ARBA" id="ARBA00022692"/>
    </source>
</evidence>
<evidence type="ECO:0000256" key="4">
    <source>
        <dbReference type="ARBA" id="ARBA00022618"/>
    </source>
</evidence>
<keyword evidence="14" id="KW-1185">Reference proteome</keyword>
<comment type="subunit">
    <text evidence="9">Part of a complex composed of FtsB, FtsL and FtsQ.</text>
</comment>
<keyword evidence="2 9" id="KW-1003">Cell membrane</keyword>
<dbReference type="OrthoDB" id="9790370at2"/>
<keyword evidence="4 9" id="KW-0132">Cell division</keyword>
<name>A0A4R6U2G6_9GAMM</name>
<evidence type="ECO:0000259" key="12">
    <source>
        <dbReference type="PROSITE" id="PS51779"/>
    </source>
</evidence>
<organism evidence="13 14">
    <name type="scientific">Thiopseudomonas denitrificans</name>
    <dbReference type="NCBI Taxonomy" id="1501432"/>
    <lineage>
        <taxon>Bacteria</taxon>
        <taxon>Pseudomonadati</taxon>
        <taxon>Pseudomonadota</taxon>
        <taxon>Gammaproteobacteria</taxon>
        <taxon>Pseudomonadales</taxon>
        <taxon>Pseudomonadaceae</taxon>
        <taxon>Thiopseudomonas</taxon>
    </lineage>
</organism>
<dbReference type="InterPro" id="IPR026579">
    <property type="entry name" value="FtsQ"/>
</dbReference>
<feature type="region of interest" description="Disordered" evidence="10">
    <location>
        <begin position="1"/>
        <end position="31"/>
    </location>
</feature>
<dbReference type="InterPro" id="IPR013685">
    <property type="entry name" value="POTRA_FtsQ_type"/>
</dbReference>
<keyword evidence="8 9" id="KW-0131">Cell cycle</keyword>
<evidence type="ECO:0000256" key="2">
    <source>
        <dbReference type="ARBA" id="ARBA00022475"/>
    </source>
</evidence>
<dbReference type="GO" id="GO:0006629">
    <property type="term" value="P:lipid metabolic process"/>
    <property type="evidence" value="ECO:0007669"/>
    <property type="project" value="InterPro"/>
</dbReference>
<dbReference type="InterPro" id="IPR001711">
    <property type="entry name" value="PLipase_C_Pinositol-sp_Y"/>
</dbReference>
<dbReference type="PANTHER" id="PTHR35851:SF1">
    <property type="entry name" value="CELL DIVISION PROTEIN FTSQ"/>
    <property type="match status" value="1"/>
</dbReference>
<evidence type="ECO:0000256" key="1">
    <source>
        <dbReference type="ARBA" id="ARBA00004370"/>
    </source>
</evidence>
<dbReference type="GO" id="GO:0090529">
    <property type="term" value="P:cell septum assembly"/>
    <property type="evidence" value="ECO:0007669"/>
    <property type="project" value="InterPro"/>
</dbReference>
<feature type="domain" description="POTRA" evidence="12">
    <location>
        <begin position="74"/>
        <end position="146"/>
    </location>
</feature>
<keyword evidence="3 9" id="KW-0997">Cell inner membrane</keyword>
<dbReference type="InterPro" id="IPR005548">
    <property type="entry name" value="Cell_div_FtsQ/DivIB_C"/>
</dbReference>
<comment type="similarity">
    <text evidence="9">Belongs to the FtsQ/DivIB family. FtsQ subfamily.</text>
</comment>
<comment type="subcellular location">
    <subcellularLocation>
        <location evidence="9">Cell inner membrane</location>
        <topology evidence="9">Single-pass type II membrane protein</topology>
    </subcellularLocation>
    <subcellularLocation>
        <location evidence="1">Membrane</location>
    </subcellularLocation>
    <text evidence="9">Localizes to the division septum.</text>
</comment>
<sequence>MGMRTGNNGKAGMRVQTTPRGASRVAPPPARRRQWRMPRINWRLAGRLLFAMLAVVALGAGLQAWQVLWPQLDRPISQVLVESKLGEVAPQNQQQLQQELERFGEARFLSASLAAMQQALEQLPWVDQARISRVWPDQLKIEVVEQQPIARWGEQQWLNSRGQVFHGVTRAPGDTMPQLVGPEGTEEQVMQQYWSLTRILRPMGYSITRLELRARGSWFVHTREGLELLLGRDEILEKMRRFTTIYERELKEQMKQIARVDLRYANGLAVAWRDEDNNETTVQ</sequence>
<evidence type="ECO:0000256" key="3">
    <source>
        <dbReference type="ARBA" id="ARBA00022519"/>
    </source>
</evidence>
<dbReference type="InterPro" id="IPR034746">
    <property type="entry name" value="POTRA"/>
</dbReference>
<dbReference type="GO" id="GO:0035556">
    <property type="term" value="P:intracellular signal transduction"/>
    <property type="evidence" value="ECO:0007669"/>
    <property type="project" value="InterPro"/>
</dbReference>
<evidence type="ECO:0000313" key="14">
    <source>
        <dbReference type="Proteomes" id="UP000294575"/>
    </source>
</evidence>
<dbReference type="PANTHER" id="PTHR35851">
    <property type="entry name" value="CELL DIVISION PROTEIN FTSQ"/>
    <property type="match status" value="1"/>
</dbReference>
<evidence type="ECO:0000259" key="11">
    <source>
        <dbReference type="PROSITE" id="PS50008"/>
    </source>
</evidence>
<evidence type="ECO:0000256" key="8">
    <source>
        <dbReference type="ARBA" id="ARBA00023306"/>
    </source>
</evidence>
<dbReference type="AlphaFoldDB" id="A0A4R6U2G6"/>
<dbReference type="GO" id="GO:0043093">
    <property type="term" value="P:FtsZ-dependent cytokinesis"/>
    <property type="evidence" value="ECO:0007669"/>
    <property type="project" value="UniProtKB-UniRule"/>
</dbReference>
<dbReference type="GO" id="GO:0032153">
    <property type="term" value="C:cell division site"/>
    <property type="evidence" value="ECO:0007669"/>
    <property type="project" value="UniProtKB-UniRule"/>
</dbReference>
<protein>
    <recommendedName>
        <fullName evidence="9">Cell division protein FtsQ</fullName>
    </recommendedName>
</protein>
<keyword evidence="6 9" id="KW-1133">Transmembrane helix</keyword>
<dbReference type="InterPro" id="IPR045335">
    <property type="entry name" value="FtsQ_C_sf"/>
</dbReference>
<reference evidence="13 14" key="1">
    <citation type="submission" date="2019-03" db="EMBL/GenBank/DDBJ databases">
        <title>Genomic Encyclopedia of Type Strains, Phase IV (KMG-IV): sequencing the most valuable type-strain genomes for metagenomic binning, comparative biology and taxonomic classification.</title>
        <authorList>
            <person name="Goeker M."/>
        </authorList>
    </citation>
    <scope>NUCLEOTIDE SEQUENCE [LARGE SCALE GENOMIC DNA]</scope>
    <source>
        <strain evidence="13 14">DSM 28679</strain>
    </source>
</reference>
<accession>A0A4R6U2G6</accession>
<dbReference type="PROSITE" id="PS51779">
    <property type="entry name" value="POTRA"/>
    <property type="match status" value="1"/>
</dbReference>
<dbReference type="GO" id="GO:0005886">
    <property type="term" value="C:plasma membrane"/>
    <property type="evidence" value="ECO:0007669"/>
    <property type="project" value="UniProtKB-SubCell"/>
</dbReference>
<evidence type="ECO:0000256" key="6">
    <source>
        <dbReference type="ARBA" id="ARBA00022989"/>
    </source>
</evidence>
<dbReference type="Proteomes" id="UP000294575">
    <property type="component" value="Unassembled WGS sequence"/>
</dbReference>
<evidence type="ECO:0000256" key="10">
    <source>
        <dbReference type="SAM" id="MobiDB-lite"/>
    </source>
</evidence>
<comment type="caution">
    <text evidence="13">The sequence shown here is derived from an EMBL/GenBank/DDBJ whole genome shotgun (WGS) entry which is preliminary data.</text>
</comment>
<dbReference type="GO" id="GO:0004435">
    <property type="term" value="F:phosphatidylinositol-4,5-bisphosphate phospholipase C activity"/>
    <property type="evidence" value="ECO:0007669"/>
    <property type="project" value="InterPro"/>
</dbReference>
<comment type="function">
    <text evidence="9">Essential cell division protein. May link together the upstream cell division proteins, which are predominantly cytoplasmic, with the downstream cell division proteins, which are predominantly periplasmic. May control correct divisome assembly.</text>
</comment>
<keyword evidence="7 9" id="KW-0472">Membrane</keyword>
<dbReference type="Gene3D" id="3.10.20.310">
    <property type="entry name" value="membrane protein fhac"/>
    <property type="match status" value="1"/>
</dbReference>
<keyword evidence="5 9" id="KW-0812">Transmembrane</keyword>
<gene>
    <name evidence="9" type="primary">ftsQ</name>
    <name evidence="13" type="ORF">DFQ45_10377</name>
</gene>